<gene>
    <name evidence="2" type="ORF">EGR_09215</name>
</gene>
<accession>W6U4A5</accession>
<protein>
    <submittedName>
        <fullName evidence="2">Uncharacterized protein</fullName>
    </submittedName>
</protein>
<dbReference type="CTD" id="36344930"/>
<dbReference type="AlphaFoldDB" id="W6U4A5"/>
<evidence type="ECO:0000313" key="3">
    <source>
        <dbReference type="Proteomes" id="UP000019149"/>
    </source>
</evidence>
<proteinExistence type="predicted"/>
<comment type="caution">
    <text evidence="2">The sequence shown here is derived from an EMBL/GenBank/DDBJ whole genome shotgun (WGS) entry which is preliminary data.</text>
</comment>
<organism evidence="2 3">
    <name type="scientific">Echinococcus granulosus</name>
    <name type="common">Hydatid tapeworm</name>
    <dbReference type="NCBI Taxonomy" id="6210"/>
    <lineage>
        <taxon>Eukaryota</taxon>
        <taxon>Metazoa</taxon>
        <taxon>Spiralia</taxon>
        <taxon>Lophotrochozoa</taxon>
        <taxon>Platyhelminthes</taxon>
        <taxon>Cestoda</taxon>
        <taxon>Eucestoda</taxon>
        <taxon>Cyclophyllidea</taxon>
        <taxon>Taeniidae</taxon>
        <taxon>Echinococcus</taxon>
        <taxon>Echinococcus granulosus group</taxon>
    </lineage>
</organism>
<keyword evidence="3" id="KW-1185">Reference proteome</keyword>
<dbReference type="GeneID" id="36344930"/>
<sequence length="217" mass="23696">MSAIDWNLNFGGISVISQLIILGYRKTLELSHLYILEEKHLSASIVPSFLRNICKYLHVDIANDLDTPHTSKPQFALSWPAQETSFTGSDEQKPATGNRLAESDAAANLNDGSTDARISLSLGRRSTFAEVNPFSRTQVVGADGQESRPTSILPNIRIRFSGRPSKFKQPPSKKSSASGDLEVGLFGQDRGGTPPTDMMSDHLCHSSPRSLPFVSRP</sequence>
<dbReference type="EMBL" id="APAU02000137">
    <property type="protein sequence ID" value="EUB55935.1"/>
    <property type="molecule type" value="Genomic_DNA"/>
</dbReference>
<evidence type="ECO:0000313" key="2">
    <source>
        <dbReference type="EMBL" id="EUB55935.1"/>
    </source>
</evidence>
<dbReference type="KEGG" id="egl:EGR_09215"/>
<reference evidence="2 3" key="1">
    <citation type="journal article" date="2013" name="Nat. Genet.">
        <title>The genome of the hydatid tapeworm Echinococcus granulosus.</title>
        <authorList>
            <person name="Zheng H."/>
            <person name="Zhang W."/>
            <person name="Zhang L."/>
            <person name="Zhang Z."/>
            <person name="Li J."/>
            <person name="Lu G."/>
            <person name="Zhu Y."/>
            <person name="Wang Y."/>
            <person name="Huang Y."/>
            <person name="Liu J."/>
            <person name="Kang H."/>
            <person name="Chen J."/>
            <person name="Wang L."/>
            <person name="Chen A."/>
            <person name="Yu S."/>
            <person name="Gao Z."/>
            <person name="Jin L."/>
            <person name="Gu W."/>
            <person name="Wang Z."/>
            <person name="Zhao L."/>
            <person name="Shi B."/>
            <person name="Wen H."/>
            <person name="Lin R."/>
            <person name="Jones M.K."/>
            <person name="Brejova B."/>
            <person name="Vinar T."/>
            <person name="Zhao G."/>
            <person name="McManus D.P."/>
            <person name="Chen Z."/>
            <person name="Zhou Y."/>
            <person name="Wang S."/>
        </authorList>
    </citation>
    <scope>NUCLEOTIDE SEQUENCE [LARGE SCALE GENOMIC DNA]</scope>
</reference>
<evidence type="ECO:0000256" key="1">
    <source>
        <dbReference type="SAM" id="MobiDB-lite"/>
    </source>
</evidence>
<feature type="compositionally biased region" description="Low complexity" evidence="1">
    <location>
        <begin position="167"/>
        <end position="176"/>
    </location>
</feature>
<feature type="region of interest" description="Disordered" evidence="1">
    <location>
        <begin position="161"/>
        <end position="217"/>
    </location>
</feature>
<dbReference type="STRING" id="6210.W6U4A5"/>
<name>W6U4A5_ECHGR</name>
<dbReference type="OrthoDB" id="10569320at2759"/>
<dbReference type="RefSeq" id="XP_024347131.1">
    <property type="nucleotide sequence ID" value="XM_024498464.1"/>
</dbReference>
<dbReference type="Proteomes" id="UP000019149">
    <property type="component" value="Unassembled WGS sequence"/>
</dbReference>